<evidence type="ECO:0000256" key="1">
    <source>
        <dbReference type="SAM" id="MobiDB-lite"/>
    </source>
</evidence>
<dbReference type="EMBL" id="BLAL01000011">
    <property type="protein sequence ID" value="GES74303.1"/>
    <property type="molecule type" value="Genomic_DNA"/>
</dbReference>
<organism evidence="2 3">
    <name type="scientific">Rhizophagus clarus</name>
    <dbReference type="NCBI Taxonomy" id="94130"/>
    <lineage>
        <taxon>Eukaryota</taxon>
        <taxon>Fungi</taxon>
        <taxon>Fungi incertae sedis</taxon>
        <taxon>Mucoromycota</taxon>
        <taxon>Glomeromycotina</taxon>
        <taxon>Glomeromycetes</taxon>
        <taxon>Glomerales</taxon>
        <taxon>Glomeraceae</taxon>
        <taxon>Rhizophagus</taxon>
    </lineage>
</organism>
<reference evidence="2" key="1">
    <citation type="submission" date="2019-10" db="EMBL/GenBank/DDBJ databases">
        <title>Conservation and host-specific expression of non-tandemly repeated heterogenous ribosome RNA gene in arbuscular mycorrhizal fungi.</title>
        <authorList>
            <person name="Maeda T."/>
            <person name="Kobayashi Y."/>
            <person name="Nakagawa T."/>
            <person name="Ezawa T."/>
            <person name="Yamaguchi K."/>
            <person name="Bino T."/>
            <person name="Nishimoto Y."/>
            <person name="Shigenobu S."/>
            <person name="Kawaguchi M."/>
        </authorList>
    </citation>
    <scope>NUCLEOTIDE SEQUENCE</scope>
    <source>
        <strain evidence="2">HR1</strain>
    </source>
</reference>
<proteinExistence type="predicted"/>
<sequence length="164" mass="18592">MYLYIKVSVCGIFIEQAFFYIKNFLRQHRDWVESVENPVDALNFSYKATPSDVHIKFKFELGAGFKEIGGFEEIGEIEKIGEIDEIKVVKGVIDDEVTEESKGSEELKDEIESDKDPYVETGGEGEAIAETLRGEVETIGGEIVDEAEVSRSYIVSQYQNIQYQ</sequence>
<evidence type="ECO:0000313" key="3">
    <source>
        <dbReference type="Proteomes" id="UP000615446"/>
    </source>
</evidence>
<comment type="caution">
    <text evidence="2">The sequence shown here is derived from an EMBL/GenBank/DDBJ whole genome shotgun (WGS) entry which is preliminary data.</text>
</comment>
<feature type="region of interest" description="Disordered" evidence="1">
    <location>
        <begin position="99"/>
        <end position="121"/>
    </location>
</feature>
<dbReference type="AlphaFoldDB" id="A0A8H3KR22"/>
<accession>A0A8H3KR22</accession>
<dbReference type="Proteomes" id="UP000615446">
    <property type="component" value="Unassembled WGS sequence"/>
</dbReference>
<protein>
    <submittedName>
        <fullName evidence="2">Uncharacterized protein</fullName>
    </submittedName>
</protein>
<evidence type="ECO:0000313" key="2">
    <source>
        <dbReference type="EMBL" id="GES74303.1"/>
    </source>
</evidence>
<gene>
    <name evidence="2" type="ORF">RCL2_000178900</name>
</gene>
<name>A0A8H3KR22_9GLOM</name>